<evidence type="ECO:0000313" key="12">
    <source>
        <dbReference type="EMBL" id="AGH60241.1"/>
    </source>
</evidence>
<evidence type="ECO:0000256" key="3">
    <source>
        <dbReference type="ARBA" id="ARBA00022475"/>
    </source>
</evidence>
<comment type="subcellular location">
    <subcellularLocation>
        <location evidence="2">Cell membrane</location>
        <topology evidence="2">Lipid-anchor</topology>
        <topology evidence="2">GPI-anchor</topology>
    </subcellularLocation>
</comment>
<proteinExistence type="predicted"/>
<feature type="chain" id="PRO_5004057653" evidence="10">
    <location>
        <begin position="30"/>
        <end position="436"/>
    </location>
</feature>
<keyword evidence="8" id="KW-0449">Lipoprotein</keyword>
<keyword evidence="9" id="KW-0175">Coiled coil</keyword>
<evidence type="ECO:0000256" key="8">
    <source>
        <dbReference type="ARBA" id="ARBA00023288"/>
    </source>
</evidence>
<keyword evidence="3" id="KW-1003">Cell membrane</keyword>
<name>M4SY83_9TRYP</name>
<reference evidence="12" key="2">
    <citation type="journal article" date="2014" name="Mol. Biochem. Parasitol.">
        <title>Capturing the variant surface glycoprotein repertoire (the VSGnome) of Trypanosoma brucei Lister 427.</title>
        <authorList>
            <person name="Cross G.A."/>
            <person name="Kim H.S."/>
            <person name="Wickstead B."/>
        </authorList>
    </citation>
    <scope>NUCLEOTIDE SEQUENCE</scope>
    <source>
        <strain evidence="12">Lister 427</strain>
    </source>
</reference>
<evidence type="ECO:0000256" key="9">
    <source>
        <dbReference type="SAM" id="Coils"/>
    </source>
</evidence>
<dbReference type="Pfam" id="PF13206">
    <property type="entry name" value="VSG_B"/>
    <property type="match status" value="1"/>
</dbReference>
<evidence type="ECO:0000256" key="2">
    <source>
        <dbReference type="ARBA" id="ARBA00004609"/>
    </source>
</evidence>
<evidence type="ECO:0000256" key="10">
    <source>
        <dbReference type="SAM" id="SignalP"/>
    </source>
</evidence>
<dbReference type="AlphaFoldDB" id="M4SY83"/>
<evidence type="ECO:0000256" key="6">
    <source>
        <dbReference type="ARBA" id="ARBA00023136"/>
    </source>
</evidence>
<feature type="coiled-coil region" evidence="9">
    <location>
        <begin position="348"/>
        <end position="381"/>
    </location>
</feature>
<reference evidence="12" key="1">
    <citation type="submission" date="2013-02" db="EMBL/GenBank/DDBJ databases">
        <authorList>
            <person name="Cross G.A.M."/>
            <person name="Kim H.-S."/>
            <person name="Wickstead B."/>
        </authorList>
    </citation>
    <scope>NUCLEOTIDE SEQUENCE</scope>
    <source>
        <strain evidence="12">Lister 427</strain>
    </source>
</reference>
<keyword evidence="6" id="KW-0472">Membrane</keyword>
<evidence type="ECO:0000259" key="11">
    <source>
        <dbReference type="Pfam" id="PF13206"/>
    </source>
</evidence>
<feature type="signal peptide" evidence="10">
    <location>
        <begin position="1"/>
        <end position="29"/>
    </location>
</feature>
<organism evidence="12">
    <name type="scientific">Trypanosoma brucei</name>
    <dbReference type="NCBI Taxonomy" id="5691"/>
    <lineage>
        <taxon>Eukaryota</taxon>
        <taxon>Discoba</taxon>
        <taxon>Euglenozoa</taxon>
        <taxon>Kinetoplastea</taxon>
        <taxon>Metakinetoplastina</taxon>
        <taxon>Trypanosomatida</taxon>
        <taxon>Trypanosomatidae</taxon>
        <taxon>Trypanosoma</taxon>
    </lineage>
</organism>
<dbReference type="GO" id="GO:0005886">
    <property type="term" value="C:plasma membrane"/>
    <property type="evidence" value="ECO:0007669"/>
    <property type="project" value="UniProtKB-SubCell"/>
</dbReference>
<protein>
    <submittedName>
        <fullName evidence="12">Variant surface glycoprotein 1308</fullName>
    </submittedName>
</protein>
<comment type="function">
    <text evidence="1">VSG forms a coat on the surface of the parasite. The trypanosome evades the immune response of the host by expressing a series of antigenically distinct VSGs from an estimated 1000 VSG genes.</text>
</comment>
<evidence type="ECO:0000256" key="5">
    <source>
        <dbReference type="ARBA" id="ARBA00022729"/>
    </source>
</evidence>
<keyword evidence="5 10" id="KW-0732">Signal</keyword>
<keyword evidence="7" id="KW-0325">Glycoprotein</keyword>
<dbReference type="GO" id="GO:0098552">
    <property type="term" value="C:side of membrane"/>
    <property type="evidence" value="ECO:0007669"/>
    <property type="project" value="UniProtKB-KW"/>
</dbReference>
<evidence type="ECO:0000256" key="4">
    <source>
        <dbReference type="ARBA" id="ARBA00022622"/>
    </source>
</evidence>
<accession>M4SY83</accession>
<sequence length="436" mass="46156">MIKIKSQTSIMKTASILIALMSSLTTADAGNVQPGTNALEFGALCQLVALSESKPTLPVDSDKGKQAFEDIKALNMTLSSQEWQAKFSKGGDGKTWETKFPHGMSDPGGWYDAWARWIKAIQDAKTPTKADEIKQHGFEALSKKLKTVALAMIRTLESIALKLQSARTQLEQKLNKPSPSSLTETLATAVFGKTGKTGATVAHSDAFGSGAATNCAGYCQDALPTTKTTSVAATLACLCVKADSNNQDEACGHGMAATQWTVAGVPTAAQVTTVLAYCAKTDKTTISAADIKGPLDTLQRSIRIISGNGDLGAYNTGNGGGKSNNGLCVKYTAYTGTGTTGFKQITWAEKLRQLQHQLQARKDALKAAEAVEEQLKATREAAYAVANEVEILYAASGPVETTTATGTLKTNPDQKCVTITEQQQCRQAAELNGMTR</sequence>
<dbReference type="InterPro" id="IPR025932">
    <property type="entry name" value="Trypano_VSG_B_N_dom"/>
</dbReference>
<feature type="domain" description="Trypanosome variant surface glycoprotein B-type N-terminal" evidence="11">
    <location>
        <begin position="24"/>
        <end position="376"/>
    </location>
</feature>
<keyword evidence="4" id="KW-0336">GPI-anchor</keyword>
<dbReference type="EMBL" id="KC612810">
    <property type="protein sequence ID" value="AGH60241.1"/>
    <property type="molecule type" value="Genomic_DNA"/>
</dbReference>
<evidence type="ECO:0000256" key="1">
    <source>
        <dbReference type="ARBA" id="ARBA00002523"/>
    </source>
</evidence>
<dbReference type="VEuPathDB" id="TriTrypDB:Tb10.v4.0100"/>
<evidence type="ECO:0000256" key="7">
    <source>
        <dbReference type="ARBA" id="ARBA00023180"/>
    </source>
</evidence>
<dbReference type="VEuPathDB" id="TriTrypDB:Tb1125.Tb10.v4.0100"/>